<sequence length="54" mass="6106">MGVIYVEFIDFMDLLPSVPPLEGNAGCFHPPAPPKVQFMDTKRSDDIFKIRILV</sequence>
<reference evidence="1 2" key="1">
    <citation type="submission" date="2024-02" db="EMBL/GenBank/DDBJ databases">
        <title>Herpetosiphon gulosus NBRC 112829.</title>
        <authorList>
            <person name="Ichikawa N."/>
            <person name="Katano-Makiyama Y."/>
            <person name="Hidaka K."/>
        </authorList>
    </citation>
    <scope>NUCLEOTIDE SEQUENCE [LARGE SCALE GENOMIC DNA]</scope>
    <source>
        <strain evidence="1 2">NBRC 112829</strain>
    </source>
</reference>
<comment type="caution">
    <text evidence="1">The sequence shown here is derived from an EMBL/GenBank/DDBJ whole genome shotgun (WGS) entry which is preliminary data.</text>
</comment>
<organism evidence="1 2">
    <name type="scientific">Herpetosiphon gulosus</name>
    <dbReference type="NCBI Taxonomy" id="1973496"/>
    <lineage>
        <taxon>Bacteria</taxon>
        <taxon>Bacillati</taxon>
        <taxon>Chloroflexota</taxon>
        <taxon>Chloroflexia</taxon>
        <taxon>Herpetosiphonales</taxon>
        <taxon>Herpetosiphonaceae</taxon>
        <taxon>Herpetosiphon</taxon>
    </lineage>
</organism>
<gene>
    <name evidence="1" type="ORF">Hgul01_02394</name>
</gene>
<dbReference type="Proteomes" id="UP001428290">
    <property type="component" value="Unassembled WGS sequence"/>
</dbReference>
<keyword evidence="2" id="KW-1185">Reference proteome</keyword>
<accession>A0ABP9WZG1</accession>
<protein>
    <submittedName>
        <fullName evidence="1">Uncharacterized protein</fullName>
    </submittedName>
</protein>
<evidence type="ECO:0000313" key="1">
    <source>
        <dbReference type="EMBL" id="GAA5528592.1"/>
    </source>
</evidence>
<proteinExistence type="predicted"/>
<name>A0ABP9WZG1_9CHLR</name>
<evidence type="ECO:0000313" key="2">
    <source>
        <dbReference type="Proteomes" id="UP001428290"/>
    </source>
</evidence>
<dbReference type="EMBL" id="BAABRU010000007">
    <property type="protein sequence ID" value="GAA5528592.1"/>
    <property type="molecule type" value="Genomic_DNA"/>
</dbReference>